<keyword evidence="10" id="KW-1185">Reference proteome</keyword>
<evidence type="ECO:0000313" key="9">
    <source>
        <dbReference type="EMBL" id="SDN25468.1"/>
    </source>
</evidence>
<feature type="transmembrane region" description="Helical" evidence="7">
    <location>
        <begin position="69"/>
        <end position="98"/>
    </location>
</feature>
<dbReference type="EMBL" id="FNHQ01000033">
    <property type="protein sequence ID" value="SDN25468.1"/>
    <property type="molecule type" value="Genomic_DNA"/>
</dbReference>
<feature type="domain" description="ABC transmembrane type-1" evidence="8">
    <location>
        <begin position="70"/>
        <end position="260"/>
    </location>
</feature>
<keyword evidence="3" id="KW-1003">Cell membrane</keyword>
<feature type="transmembrane region" description="Helical" evidence="7">
    <location>
        <begin position="105"/>
        <end position="127"/>
    </location>
</feature>
<dbReference type="InterPro" id="IPR000515">
    <property type="entry name" value="MetI-like"/>
</dbReference>
<comment type="subcellular location">
    <subcellularLocation>
        <location evidence="1 7">Cell membrane</location>
        <topology evidence="1 7">Multi-pass membrane protein</topology>
    </subcellularLocation>
</comment>
<dbReference type="PANTHER" id="PTHR43744:SF8">
    <property type="entry name" value="SN-GLYCEROL-3-PHOSPHATE TRANSPORT SYSTEM PERMEASE PROTEIN UGPE"/>
    <property type="match status" value="1"/>
</dbReference>
<dbReference type="SUPFAM" id="SSF161098">
    <property type="entry name" value="MetI-like"/>
    <property type="match status" value="1"/>
</dbReference>
<organism evidence="9 10">
    <name type="scientific">Megasphaera paucivorans</name>
    <dbReference type="NCBI Taxonomy" id="349095"/>
    <lineage>
        <taxon>Bacteria</taxon>
        <taxon>Bacillati</taxon>
        <taxon>Bacillota</taxon>
        <taxon>Negativicutes</taxon>
        <taxon>Veillonellales</taxon>
        <taxon>Veillonellaceae</taxon>
        <taxon>Megasphaera</taxon>
    </lineage>
</organism>
<evidence type="ECO:0000256" key="6">
    <source>
        <dbReference type="ARBA" id="ARBA00023136"/>
    </source>
</evidence>
<dbReference type="Proteomes" id="UP000199309">
    <property type="component" value="Unassembled WGS sequence"/>
</dbReference>
<keyword evidence="2 7" id="KW-0813">Transport</keyword>
<evidence type="ECO:0000256" key="4">
    <source>
        <dbReference type="ARBA" id="ARBA00022692"/>
    </source>
</evidence>
<evidence type="ECO:0000313" key="10">
    <source>
        <dbReference type="Proteomes" id="UP000199309"/>
    </source>
</evidence>
<dbReference type="CDD" id="cd06261">
    <property type="entry name" value="TM_PBP2"/>
    <property type="match status" value="1"/>
</dbReference>
<dbReference type="STRING" id="349095.SAMN05660299_02409"/>
<evidence type="ECO:0000256" key="7">
    <source>
        <dbReference type="RuleBase" id="RU363032"/>
    </source>
</evidence>
<dbReference type="GO" id="GO:0055085">
    <property type="term" value="P:transmembrane transport"/>
    <property type="evidence" value="ECO:0007669"/>
    <property type="project" value="InterPro"/>
</dbReference>
<feature type="transmembrane region" description="Helical" evidence="7">
    <location>
        <begin position="139"/>
        <end position="158"/>
    </location>
</feature>
<accession>A0A1G9ZW97</accession>
<feature type="transmembrane region" description="Helical" evidence="7">
    <location>
        <begin position="239"/>
        <end position="260"/>
    </location>
</feature>
<protein>
    <submittedName>
        <fullName evidence="9">sn-glycerol 3-phosphate transport system permease protein</fullName>
    </submittedName>
</protein>
<evidence type="ECO:0000259" key="8">
    <source>
        <dbReference type="PROSITE" id="PS50928"/>
    </source>
</evidence>
<dbReference type="GO" id="GO:0005886">
    <property type="term" value="C:plasma membrane"/>
    <property type="evidence" value="ECO:0007669"/>
    <property type="project" value="UniProtKB-SubCell"/>
</dbReference>
<evidence type="ECO:0000256" key="3">
    <source>
        <dbReference type="ARBA" id="ARBA00022475"/>
    </source>
</evidence>
<dbReference type="PROSITE" id="PS50928">
    <property type="entry name" value="ABC_TM1"/>
    <property type="match status" value="1"/>
</dbReference>
<sequence>MKINIKKELICHIFLIAAVIISLWPVVFMLSASFKELNQIFQSPLNPLPSSPTLENYMTVLGRFPIFDFIWNTFFIAFFVTFFKLTTSLLAGFAFVYYRFKGKELLFNSMLMTFFIPVTVLIMPNYLLISHVGLLNTPYGVMLTELADGMGIFLMRQAMRSIPKALLESAVLEGAGPIYLLRSVVFPLVRPSVIAIGIMFFINSWNEYFWPLLILKDKSQYTLSLALQMFISAEGGSEWGIAMAVAVLTSLPPLILYLFFQKFILNTFMQAGVKG</sequence>
<dbReference type="OrthoDB" id="9787837at2"/>
<keyword evidence="6 7" id="KW-0472">Membrane</keyword>
<reference evidence="9 10" key="1">
    <citation type="submission" date="2016-10" db="EMBL/GenBank/DDBJ databases">
        <authorList>
            <person name="de Groot N.N."/>
        </authorList>
    </citation>
    <scope>NUCLEOTIDE SEQUENCE [LARGE SCALE GENOMIC DNA]</scope>
    <source>
        <strain evidence="9 10">DSM 16981</strain>
    </source>
</reference>
<evidence type="ECO:0000256" key="1">
    <source>
        <dbReference type="ARBA" id="ARBA00004651"/>
    </source>
</evidence>
<dbReference type="AlphaFoldDB" id="A0A1G9ZW97"/>
<comment type="similarity">
    <text evidence="7">Belongs to the binding-protein-dependent transport system permease family.</text>
</comment>
<keyword evidence="5 7" id="KW-1133">Transmembrane helix</keyword>
<dbReference type="PANTHER" id="PTHR43744">
    <property type="entry name" value="ABC TRANSPORTER PERMEASE PROTEIN MG189-RELATED-RELATED"/>
    <property type="match status" value="1"/>
</dbReference>
<feature type="transmembrane region" description="Helical" evidence="7">
    <location>
        <begin position="179"/>
        <end position="202"/>
    </location>
</feature>
<evidence type="ECO:0000256" key="2">
    <source>
        <dbReference type="ARBA" id="ARBA00022448"/>
    </source>
</evidence>
<dbReference type="Gene3D" id="1.10.3720.10">
    <property type="entry name" value="MetI-like"/>
    <property type="match status" value="1"/>
</dbReference>
<feature type="transmembrane region" description="Helical" evidence="7">
    <location>
        <begin position="12"/>
        <end position="34"/>
    </location>
</feature>
<dbReference type="RefSeq" id="WP_091652293.1">
    <property type="nucleotide sequence ID" value="NZ_FNHQ01000033.1"/>
</dbReference>
<dbReference type="InterPro" id="IPR035906">
    <property type="entry name" value="MetI-like_sf"/>
</dbReference>
<name>A0A1G9ZW97_9FIRM</name>
<keyword evidence="4 7" id="KW-0812">Transmembrane</keyword>
<gene>
    <name evidence="9" type="ORF">SAMN05660299_02409</name>
</gene>
<proteinExistence type="inferred from homology"/>
<dbReference type="Pfam" id="PF00528">
    <property type="entry name" value="BPD_transp_1"/>
    <property type="match status" value="1"/>
</dbReference>
<evidence type="ECO:0000256" key="5">
    <source>
        <dbReference type="ARBA" id="ARBA00022989"/>
    </source>
</evidence>